<keyword evidence="2" id="KW-1185">Reference proteome</keyword>
<dbReference type="GO" id="GO:0016740">
    <property type="term" value="F:transferase activity"/>
    <property type="evidence" value="ECO:0007669"/>
    <property type="project" value="UniProtKB-KW"/>
</dbReference>
<name>A0A3R7N4E9_TRYRA</name>
<keyword evidence="1" id="KW-0808">Transferase</keyword>
<accession>A0A3R7N4E9</accession>
<dbReference type="GeneID" id="40331826"/>
<dbReference type="RefSeq" id="XP_029235488.1">
    <property type="nucleotide sequence ID" value="XM_029384662.1"/>
</dbReference>
<reference evidence="1 2" key="1">
    <citation type="journal article" date="2018" name="BMC Genomics">
        <title>Genomic comparison of Trypanosoma conorhini and Trypanosoma rangeli to Trypanosoma cruzi strains of high and low virulence.</title>
        <authorList>
            <person name="Bradwell K.R."/>
            <person name="Koparde V.N."/>
            <person name="Matveyev A.V."/>
            <person name="Serrano M.G."/>
            <person name="Alves J.M."/>
            <person name="Parikh H."/>
            <person name="Huang B."/>
            <person name="Lee V."/>
            <person name="Espinosa-Alvarez O."/>
            <person name="Ortiz P.A."/>
            <person name="Costa-Martins A.G."/>
            <person name="Teixeira M.M."/>
            <person name="Buck G.A."/>
        </authorList>
    </citation>
    <scope>NUCLEOTIDE SEQUENCE [LARGE SCALE GENOMIC DNA]</scope>
    <source>
        <strain evidence="1 2">AM80</strain>
    </source>
</reference>
<dbReference type="AlphaFoldDB" id="A0A3R7N4E9"/>
<dbReference type="OrthoDB" id="253961at2759"/>
<dbReference type="EMBL" id="MKGL01000354">
    <property type="protein sequence ID" value="RNE99953.1"/>
    <property type="molecule type" value="Genomic_DNA"/>
</dbReference>
<dbReference type="Proteomes" id="UP000283634">
    <property type="component" value="Unassembled WGS sequence"/>
</dbReference>
<proteinExistence type="predicted"/>
<evidence type="ECO:0000313" key="1">
    <source>
        <dbReference type="EMBL" id="RNE99953.1"/>
    </source>
</evidence>
<organism evidence="1 2">
    <name type="scientific">Trypanosoma rangeli</name>
    <dbReference type="NCBI Taxonomy" id="5698"/>
    <lineage>
        <taxon>Eukaryota</taxon>
        <taxon>Discoba</taxon>
        <taxon>Euglenozoa</taxon>
        <taxon>Kinetoplastea</taxon>
        <taxon>Metakinetoplastina</taxon>
        <taxon>Trypanosomatida</taxon>
        <taxon>Trypanosomatidae</taxon>
        <taxon>Trypanosoma</taxon>
        <taxon>Herpetosoma</taxon>
    </lineage>
</organism>
<protein>
    <submittedName>
        <fullName evidence="1">Beta-galactofuranosyl transferase</fullName>
    </submittedName>
</protein>
<sequence>MGLLLYFGWAESKRAGESAGKSGVAPRTPKYMMCVGERLLVDAKTGKLGDVSGDNVIPLMVVPLMLDLEEFKKLMCNISVPIRRLLLVQNGREARLQLYLQELEKMYGW</sequence>
<feature type="non-terminal residue" evidence="1">
    <location>
        <position position="109"/>
    </location>
</feature>
<comment type="caution">
    <text evidence="1">The sequence shown here is derived from an EMBL/GenBank/DDBJ whole genome shotgun (WGS) entry which is preliminary data.</text>
</comment>
<evidence type="ECO:0000313" key="2">
    <source>
        <dbReference type="Proteomes" id="UP000283634"/>
    </source>
</evidence>
<dbReference type="VEuPathDB" id="TriTrypDB:TRSC58_06800"/>
<gene>
    <name evidence="1" type="ORF">TraAM80_07893</name>
</gene>